<dbReference type="GO" id="GO:0070837">
    <property type="term" value="P:dehydroascorbic acid transport"/>
    <property type="evidence" value="ECO:0007669"/>
    <property type="project" value="TreeGrafter"/>
</dbReference>
<dbReference type="Pfam" id="PF00083">
    <property type="entry name" value="Sugar_tr"/>
    <property type="match status" value="1"/>
</dbReference>
<dbReference type="GeneTree" id="ENSGT00940000165145"/>
<dbReference type="Gene3D" id="1.20.1250.20">
    <property type="entry name" value="MFS general substrate transporter like domains"/>
    <property type="match status" value="1"/>
</dbReference>
<dbReference type="GO" id="GO:0055056">
    <property type="term" value="F:D-glucose transmembrane transporter activity"/>
    <property type="evidence" value="ECO:0007669"/>
    <property type="project" value="TreeGrafter"/>
</dbReference>
<evidence type="ECO:0000256" key="4">
    <source>
        <dbReference type="ARBA" id="ARBA00023136"/>
    </source>
</evidence>
<feature type="transmembrane region" description="Helical" evidence="5">
    <location>
        <begin position="65"/>
        <end position="83"/>
    </location>
</feature>
<evidence type="ECO:0000256" key="2">
    <source>
        <dbReference type="ARBA" id="ARBA00022692"/>
    </source>
</evidence>
<sequence>MILIGRFLCGVSIYFYTFEVLQAAGFDDRMISYMTLSVGLSELLAAVVCSSIIERLGRKTLVRGGYYIMGSLLAAITVTLSLQVRKFFWQVSFQYLFYFNICSTSGATISIRAEIFQMSCRPPAFVIGARRDLLILLFFLLCSSLQERLKQFCFLIFMGVLFTSGTIVHLFLPETKGKSIVEITEEFNKLNFKKKCVPATPNHVMEDYTYCTRL</sequence>
<proteinExistence type="predicted"/>
<dbReference type="GO" id="GO:0046323">
    <property type="term" value="P:D-glucose import"/>
    <property type="evidence" value="ECO:0007669"/>
    <property type="project" value="TreeGrafter"/>
</dbReference>
<accession>A0A493TZH5</accession>
<keyword evidence="7" id="KW-1185">Reference proteome</keyword>
<reference evidence="6 7" key="1">
    <citation type="submission" date="2017-10" db="EMBL/GenBank/DDBJ databases">
        <title>A new Pekin duck reference genome.</title>
        <authorList>
            <person name="Hou Z.-C."/>
            <person name="Zhou Z.-K."/>
            <person name="Zhu F."/>
            <person name="Hou S.-S."/>
        </authorList>
    </citation>
    <scope>NUCLEOTIDE SEQUENCE [LARGE SCALE GENOMIC DNA]</scope>
</reference>
<evidence type="ECO:0000256" key="5">
    <source>
        <dbReference type="SAM" id="Phobius"/>
    </source>
</evidence>
<dbReference type="InterPro" id="IPR036259">
    <property type="entry name" value="MFS_trans_sf"/>
</dbReference>
<feature type="transmembrane region" description="Helical" evidence="5">
    <location>
        <begin position="33"/>
        <end position="53"/>
    </location>
</feature>
<protein>
    <recommendedName>
        <fullName evidence="8">Major facilitator superfamily (MFS) profile domain-containing protein</fullName>
    </recommendedName>
</protein>
<evidence type="ECO:0000313" key="6">
    <source>
        <dbReference type="Ensembl" id="ENSAPLP00000030980.1"/>
    </source>
</evidence>
<dbReference type="InterPro" id="IPR005828">
    <property type="entry name" value="MFS_sugar_transport-like"/>
</dbReference>
<feature type="transmembrane region" description="Helical" evidence="5">
    <location>
        <begin position="95"/>
        <end position="113"/>
    </location>
</feature>
<evidence type="ECO:0000256" key="3">
    <source>
        <dbReference type="ARBA" id="ARBA00022989"/>
    </source>
</evidence>
<reference evidence="6" key="2">
    <citation type="submission" date="2025-08" db="UniProtKB">
        <authorList>
            <consortium name="Ensembl"/>
        </authorList>
    </citation>
    <scope>IDENTIFICATION</scope>
</reference>
<dbReference type="Ensembl" id="ENSAPLT00000021973.1">
    <property type="protein sequence ID" value="ENSAPLP00000030980.1"/>
    <property type="gene ID" value="ENSAPLG00000005208.2"/>
</dbReference>
<dbReference type="AlphaFoldDB" id="A0A493TZH5"/>
<dbReference type="PANTHER" id="PTHR23503">
    <property type="entry name" value="SOLUTE CARRIER FAMILY 2"/>
    <property type="match status" value="1"/>
</dbReference>
<evidence type="ECO:0000313" key="7">
    <source>
        <dbReference type="Proteomes" id="UP000016666"/>
    </source>
</evidence>
<dbReference type="InterPro" id="IPR045263">
    <property type="entry name" value="GLUT"/>
</dbReference>
<dbReference type="GO" id="GO:0005886">
    <property type="term" value="C:plasma membrane"/>
    <property type="evidence" value="ECO:0007669"/>
    <property type="project" value="TreeGrafter"/>
</dbReference>
<evidence type="ECO:0008006" key="8">
    <source>
        <dbReference type="Google" id="ProtNLM"/>
    </source>
</evidence>
<feature type="transmembrane region" description="Helical" evidence="5">
    <location>
        <begin position="152"/>
        <end position="172"/>
    </location>
</feature>
<name>A0A493TZH5_ANAPP</name>
<reference evidence="6" key="3">
    <citation type="submission" date="2025-09" db="UniProtKB">
        <authorList>
            <consortium name="Ensembl"/>
        </authorList>
    </citation>
    <scope>IDENTIFICATION</scope>
</reference>
<comment type="subcellular location">
    <subcellularLocation>
        <location evidence="1">Membrane</location>
        <topology evidence="1">Multi-pass membrane protein</topology>
    </subcellularLocation>
</comment>
<keyword evidence="4 5" id="KW-0472">Membrane</keyword>
<keyword evidence="2 5" id="KW-0812">Transmembrane</keyword>
<dbReference type="Proteomes" id="UP000016666">
    <property type="component" value="Chromosome 16"/>
</dbReference>
<dbReference type="SUPFAM" id="SSF103473">
    <property type="entry name" value="MFS general substrate transporter"/>
    <property type="match status" value="1"/>
</dbReference>
<organism evidence="6 7">
    <name type="scientific">Anas platyrhynchos platyrhynchos</name>
    <name type="common">Northern mallard</name>
    <dbReference type="NCBI Taxonomy" id="8840"/>
    <lineage>
        <taxon>Eukaryota</taxon>
        <taxon>Metazoa</taxon>
        <taxon>Chordata</taxon>
        <taxon>Craniata</taxon>
        <taxon>Vertebrata</taxon>
        <taxon>Euteleostomi</taxon>
        <taxon>Archelosauria</taxon>
        <taxon>Archosauria</taxon>
        <taxon>Dinosauria</taxon>
        <taxon>Saurischia</taxon>
        <taxon>Theropoda</taxon>
        <taxon>Coelurosauria</taxon>
        <taxon>Aves</taxon>
        <taxon>Neognathae</taxon>
        <taxon>Galloanserae</taxon>
        <taxon>Anseriformes</taxon>
        <taxon>Anatidae</taxon>
        <taxon>Anatinae</taxon>
        <taxon>Anas</taxon>
    </lineage>
</organism>
<keyword evidence="3 5" id="KW-1133">Transmembrane helix</keyword>
<evidence type="ECO:0000256" key="1">
    <source>
        <dbReference type="ARBA" id="ARBA00004141"/>
    </source>
</evidence>
<dbReference type="PANTHER" id="PTHR23503:SF54">
    <property type="entry name" value="MAJOR FACILITATOR SUPERFAMILY (MFS) PROFILE DOMAIN-CONTAINING PROTEIN"/>
    <property type="match status" value="1"/>
</dbReference>